<evidence type="ECO:0000313" key="7">
    <source>
        <dbReference type="EMBL" id="GAA4231071.1"/>
    </source>
</evidence>
<gene>
    <name evidence="7" type="ORF">GCM10022254_27310</name>
</gene>
<reference evidence="8" key="1">
    <citation type="journal article" date="2019" name="Int. J. Syst. Evol. Microbiol.">
        <title>The Global Catalogue of Microorganisms (GCM) 10K type strain sequencing project: providing services to taxonomists for standard genome sequencing and annotation.</title>
        <authorList>
            <consortium name="The Broad Institute Genomics Platform"/>
            <consortium name="The Broad Institute Genome Sequencing Center for Infectious Disease"/>
            <person name="Wu L."/>
            <person name="Ma J."/>
        </authorList>
    </citation>
    <scope>NUCLEOTIDE SEQUENCE [LARGE SCALE GENOMIC DNA]</scope>
    <source>
        <strain evidence="8">JCM 17440</strain>
    </source>
</reference>
<keyword evidence="3" id="KW-0238">DNA-binding</keyword>
<dbReference type="PANTHER" id="PTHR35807">
    <property type="entry name" value="TRANSCRIPTIONAL REGULATOR REDD-RELATED"/>
    <property type="match status" value="1"/>
</dbReference>
<dbReference type="Gene3D" id="1.10.10.10">
    <property type="entry name" value="Winged helix-like DNA-binding domain superfamily/Winged helix DNA-binding domain"/>
    <property type="match status" value="1"/>
</dbReference>
<keyword evidence="8" id="KW-1185">Reference proteome</keyword>
<evidence type="ECO:0000313" key="8">
    <source>
        <dbReference type="Proteomes" id="UP001501710"/>
    </source>
</evidence>
<dbReference type="SMART" id="SM00862">
    <property type="entry name" value="Trans_reg_C"/>
    <property type="match status" value="1"/>
</dbReference>
<proteinExistence type="inferred from homology"/>
<dbReference type="InterPro" id="IPR051677">
    <property type="entry name" value="AfsR-DnrI-RedD_regulator"/>
</dbReference>
<evidence type="ECO:0000256" key="1">
    <source>
        <dbReference type="ARBA" id="ARBA00005820"/>
    </source>
</evidence>
<evidence type="ECO:0000259" key="5">
    <source>
        <dbReference type="SMART" id="SM00862"/>
    </source>
</evidence>
<dbReference type="InterPro" id="IPR001867">
    <property type="entry name" value="OmpR/PhoB-type_DNA-bd"/>
</dbReference>
<dbReference type="SUPFAM" id="SSF48452">
    <property type="entry name" value="TPR-like"/>
    <property type="match status" value="1"/>
</dbReference>
<comment type="caution">
    <text evidence="7">The sequence shown here is derived from an EMBL/GenBank/DDBJ whole genome shotgun (WGS) entry which is preliminary data.</text>
</comment>
<dbReference type="RefSeq" id="WP_344895490.1">
    <property type="nucleotide sequence ID" value="NZ_BAABAS010000006.1"/>
</dbReference>
<name>A0ABP8BZQ2_9ACTN</name>
<feature type="domain" description="OmpR/PhoB-type" evidence="5">
    <location>
        <begin position="15"/>
        <end position="89"/>
    </location>
</feature>
<dbReference type="InterPro" id="IPR016032">
    <property type="entry name" value="Sig_transdc_resp-reg_C-effctor"/>
</dbReference>
<feature type="domain" description="Bacterial transcriptional activator" evidence="6">
    <location>
        <begin position="96"/>
        <end position="240"/>
    </location>
</feature>
<keyword evidence="2" id="KW-0805">Transcription regulation</keyword>
<dbReference type="InterPro" id="IPR036388">
    <property type="entry name" value="WH-like_DNA-bd_sf"/>
</dbReference>
<dbReference type="SMART" id="SM01043">
    <property type="entry name" value="BTAD"/>
    <property type="match status" value="1"/>
</dbReference>
<evidence type="ECO:0000256" key="2">
    <source>
        <dbReference type="ARBA" id="ARBA00023015"/>
    </source>
</evidence>
<dbReference type="CDD" id="cd15831">
    <property type="entry name" value="BTAD"/>
    <property type="match status" value="1"/>
</dbReference>
<evidence type="ECO:0000259" key="6">
    <source>
        <dbReference type="SMART" id="SM01043"/>
    </source>
</evidence>
<keyword evidence="4" id="KW-0804">Transcription</keyword>
<dbReference type="SUPFAM" id="SSF46894">
    <property type="entry name" value="C-terminal effector domain of the bipartite response regulators"/>
    <property type="match status" value="1"/>
</dbReference>
<organism evidence="7 8">
    <name type="scientific">Actinomadura meridiana</name>
    <dbReference type="NCBI Taxonomy" id="559626"/>
    <lineage>
        <taxon>Bacteria</taxon>
        <taxon>Bacillati</taxon>
        <taxon>Actinomycetota</taxon>
        <taxon>Actinomycetes</taxon>
        <taxon>Streptosporangiales</taxon>
        <taxon>Thermomonosporaceae</taxon>
        <taxon>Actinomadura</taxon>
    </lineage>
</organism>
<sequence>MHFLILGSLELRESGKRIAITAPKQRAILVALLLDANNEVPITRLTRAGWDDRPPATAQTTLQSYIYRLRQALSPLPVELDTSHDCYRLNVAPEAIDLWNFRRRVDRAREHALRGRLSDSTAELRRALATWRGNALSGVPGETLRQEARLLEAERIAAYEELFTTEIRLGNHRHIIPELQKVVSGNPFHESLRALLMSSLYSSGRQVEALQHFSQIRRRLRDDLGIEPCQELQELHQSILEQQPRKRSAHS</sequence>
<dbReference type="Pfam" id="PF03704">
    <property type="entry name" value="BTAD"/>
    <property type="match status" value="1"/>
</dbReference>
<dbReference type="PANTHER" id="PTHR35807:SF1">
    <property type="entry name" value="TRANSCRIPTIONAL REGULATOR REDD"/>
    <property type="match status" value="1"/>
</dbReference>
<comment type="similarity">
    <text evidence="1">Belongs to the AfsR/DnrI/RedD regulatory family.</text>
</comment>
<evidence type="ECO:0000256" key="3">
    <source>
        <dbReference type="ARBA" id="ARBA00023125"/>
    </source>
</evidence>
<protein>
    <submittedName>
        <fullName evidence="7">Uncharacterized protein</fullName>
    </submittedName>
</protein>
<dbReference type="Proteomes" id="UP001501710">
    <property type="component" value="Unassembled WGS sequence"/>
</dbReference>
<dbReference type="Gene3D" id="1.25.40.10">
    <property type="entry name" value="Tetratricopeptide repeat domain"/>
    <property type="match status" value="1"/>
</dbReference>
<dbReference type="InterPro" id="IPR005158">
    <property type="entry name" value="BTAD"/>
</dbReference>
<evidence type="ECO:0000256" key="4">
    <source>
        <dbReference type="ARBA" id="ARBA00023163"/>
    </source>
</evidence>
<dbReference type="InterPro" id="IPR011990">
    <property type="entry name" value="TPR-like_helical_dom_sf"/>
</dbReference>
<accession>A0ABP8BZQ2</accession>
<dbReference type="EMBL" id="BAABAS010000006">
    <property type="protein sequence ID" value="GAA4231071.1"/>
    <property type="molecule type" value="Genomic_DNA"/>
</dbReference>